<dbReference type="RefSeq" id="WP_377345282.1">
    <property type="nucleotide sequence ID" value="NZ_JBHLTP010000003.1"/>
</dbReference>
<reference evidence="5 6" key="1">
    <citation type="submission" date="2024-09" db="EMBL/GenBank/DDBJ databases">
        <authorList>
            <person name="Sun Q."/>
            <person name="Mori K."/>
        </authorList>
    </citation>
    <scope>NUCLEOTIDE SEQUENCE [LARGE SCALE GENOMIC DNA]</scope>
    <source>
        <strain evidence="5 6">NCAIM B.02529</strain>
    </source>
</reference>
<keyword evidence="1" id="KW-0560">Oxidoreductase</keyword>
<dbReference type="SUPFAM" id="SSF52413">
    <property type="entry name" value="UDP-glucose/GDP-mannose dehydrogenase C-terminal domain"/>
    <property type="match status" value="1"/>
</dbReference>
<dbReference type="SUPFAM" id="SSF51735">
    <property type="entry name" value="NAD(P)-binding Rossmann-fold domains"/>
    <property type="match status" value="1"/>
</dbReference>
<evidence type="ECO:0000259" key="4">
    <source>
        <dbReference type="SMART" id="SM00984"/>
    </source>
</evidence>
<dbReference type="InterPro" id="IPR036220">
    <property type="entry name" value="UDP-Glc/GDP-Man_DH_C_sf"/>
</dbReference>
<sequence>MNASISKIAVIGLGNVGLPMSLLCLQQGFDVIGVDLKPDSVMTNIKNHYPELLSYIQQDAFHISSHYCYVKEASAVLICVPTPLRQEEPDLHHVTDALEALLPYLQPNQLIVLESSTYPGTTKKVMLPILEKSGLRVGKDIFVGYSPERIDPGSDYTLKEIPKLVSGTTNDCLGKISTLYSTMFSTVVPVSSTEIAEMTKLLENSYRLINISFINELAILCDALQLDIWEVIDAAKTKPFGFAPFYPGAGIGGHCIPVDPLYLNWIASKAGKRSKFIEAAKEINGQMAQHIVSQLPKALSTAESGLKDTTVLVIGVTYKKDYPDIKGSTVLDLFTLLQQKQAVISYHDPYVPLLTIGDKVHYSTPLTVQTLASIDCVLIHTDHSSIPIQFLLDHAKVIYDTKNVTKNYTGKARVFRMGSGRNQQDQS</sequence>
<evidence type="ECO:0000256" key="3">
    <source>
        <dbReference type="PIRNR" id="PIRNR000124"/>
    </source>
</evidence>
<dbReference type="PANTHER" id="PTHR43491">
    <property type="entry name" value="UDP-N-ACETYL-D-MANNOSAMINE DEHYDROGENASE"/>
    <property type="match status" value="1"/>
</dbReference>
<feature type="domain" description="UDP-glucose/GDP-mannose dehydrogenase C-terminal" evidence="4">
    <location>
        <begin position="312"/>
        <end position="407"/>
    </location>
</feature>
<dbReference type="PIRSF" id="PIRSF500136">
    <property type="entry name" value="UDP_ManNAc_DH"/>
    <property type="match status" value="1"/>
</dbReference>
<dbReference type="EMBL" id="JBHLTP010000003">
    <property type="protein sequence ID" value="MFC0522750.1"/>
    <property type="molecule type" value="Genomic_DNA"/>
</dbReference>
<dbReference type="InterPro" id="IPR008927">
    <property type="entry name" value="6-PGluconate_DH-like_C_sf"/>
</dbReference>
<dbReference type="NCBIfam" id="TIGR03026">
    <property type="entry name" value="NDP-sugDHase"/>
    <property type="match status" value="1"/>
</dbReference>
<dbReference type="Proteomes" id="UP001589836">
    <property type="component" value="Unassembled WGS sequence"/>
</dbReference>
<dbReference type="InterPro" id="IPR036291">
    <property type="entry name" value="NAD(P)-bd_dom_sf"/>
</dbReference>
<proteinExistence type="inferred from homology"/>
<protein>
    <submittedName>
        <fullName evidence="5">Nucleotide sugar dehydrogenase</fullName>
    </submittedName>
</protein>
<dbReference type="PIRSF" id="PIRSF000124">
    <property type="entry name" value="UDPglc_GDPman_dh"/>
    <property type="match status" value="1"/>
</dbReference>
<keyword evidence="6" id="KW-1185">Reference proteome</keyword>
<dbReference type="Gene3D" id="3.40.50.720">
    <property type="entry name" value="NAD(P)-binding Rossmann-like Domain"/>
    <property type="match status" value="2"/>
</dbReference>
<dbReference type="Pfam" id="PF03720">
    <property type="entry name" value="UDPG_MGDP_dh_C"/>
    <property type="match status" value="1"/>
</dbReference>
<dbReference type="Pfam" id="PF03721">
    <property type="entry name" value="UDPG_MGDP_dh_N"/>
    <property type="match status" value="1"/>
</dbReference>
<dbReference type="Pfam" id="PF00984">
    <property type="entry name" value="UDPG_MGDP_dh"/>
    <property type="match status" value="1"/>
</dbReference>
<evidence type="ECO:0000256" key="2">
    <source>
        <dbReference type="ARBA" id="ARBA00023027"/>
    </source>
</evidence>
<dbReference type="InterPro" id="IPR017476">
    <property type="entry name" value="UDP-Glc/GDP-Man"/>
</dbReference>
<dbReference type="InterPro" id="IPR014027">
    <property type="entry name" value="UDP-Glc/GDP-Man_DH_C"/>
</dbReference>
<evidence type="ECO:0000313" key="6">
    <source>
        <dbReference type="Proteomes" id="UP001589836"/>
    </source>
</evidence>
<dbReference type="SUPFAM" id="SSF48179">
    <property type="entry name" value="6-phosphogluconate dehydrogenase C-terminal domain-like"/>
    <property type="match status" value="1"/>
</dbReference>
<keyword evidence="2" id="KW-0520">NAD</keyword>
<organism evidence="5 6">
    <name type="scientific">Pontibacillus salicampi</name>
    <dbReference type="NCBI Taxonomy" id="1449801"/>
    <lineage>
        <taxon>Bacteria</taxon>
        <taxon>Bacillati</taxon>
        <taxon>Bacillota</taxon>
        <taxon>Bacilli</taxon>
        <taxon>Bacillales</taxon>
        <taxon>Bacillaceae</taxon>
        <taxon>Pontibacillus</taxon>
    </lineage>
</organism>
<dbReference type="InterPro" id="IPR014026">
    <property type="entry name" value="UDP-Glc/GDP-Man_DH_dimer"/>
</dbReference>
<evidence type="ECO:0000256" key="1">
    <source>
        <dbReference type="ARBA" id="ARBA00023002"/>
    </source>
</evidence>
<dbReference type="SMART" id="SM00984">
    <property type="entry name" value="UDPG_MGDP_dh_C"/>
    <property type="match status" value="1"/>
</dbReference>
<accession>A0ABV6LK29</accession>
<evidence type="ECO:0000313" key="5">
    <source>
        <dbReference type="EMBL" id="MFC0522750.1"/>
    </source>
</evidence>
<dbReference type="PANTHER" id="PTHR43491:SF1">
    <property type="entry name" value="UDP-N-ACETYL-D-MANNOSAMINE DEHYDROGENASE"/>
    <property type="match status" value="1"/>
</dbReference>
<gene>
    <name evidence="5" type="ORF">ACFFGV_03990</name>
</gene>
<name>A0ABV6LK29_9BACI</name>
<dbReference type="InterPro" id="IPR001732">
    <property type="entry name" value="UDP-Glc/GDP-Man_DH_N"/>
</dbReference>
<dbReference type="InterPro" id="IPR028359">
    <property type="entry name" value="UDP_ManNAc/GlcNAc_DH"/>
</dbReference>
<comment type="caution">
    <text evidence="5">The sequence shown here is derived from an EMBL/GenBank/DDBJ whole genome shotgun (WGS) entry which is preliminary data.</text>
</comment>
<comment type="similarity">
    <text evidence="3">Belongs to the UDP-glucose/GDP-mannose dehydrogenase family.</text>
</comment>